<comment type="caution">
    <text evidence="2">The sequence shown here is derived from an EMBL/GenBank/DDBJ whole genome shotgun (WGS) entry which is preliminary data.</text>
</comment>
<accession>A0A938WUZ1</accession>
<dbReference type="EMBL" id="JACJJG010000264">
    <property type="protein sequence ID" value="MBM6675106.1"/>
    <property type="molecule type" value="Genomic_DNA"/>
</dbReference>
<evidence type="ECO:0000313" key="2">
    <source>
        <dbReference type="EMBL" id="MBM6675106.1"/>
    </source>
</evidence>
<reference evidence="2" key="2">
    <citation type="journal article" date="2021" name="Sci. Rep.">
        <title>The distribution of antibiotic resistance genes in chicken gut microbiota commensals.</title>
        <authorList>
            <person name="Juricova H."/>
            <person name="Matiasovicova J."/>
            <person name="Kubasova T."/>
            <person name="Cejkova D."/>
            <person name="Rychlik I."/>
        </authorList>
    </citation>
    <scope>NUCLEOTIDE SEQUENCE</scope>
    <source>
        <strain evidence="2">An824</strain>
    </source>
</reference>
<organism evidence="2 3">
    <name type="scientific">Marseilla massiliensis</name>
    <dbReference type="NCBI Taxonomy" id="1841864"/>
    <lineage>
        <taxon>Bacteria</taxon>
        <taxon>Pseudomonadati</taxon>
        <taxon>Bacteroidota</taxon>
        <taxon>Bacteroidia</taxon>
        <taxon>Bacteroidales</taxon>
        <taxon>Prevotellaceae</taxon>
        <taxon>Marseilla</taxon>
    </lineage>
</organism>
<feature type="domain" description="Transposase IS204/IS1001/IS1096/IS1165 DDE" evidence="1">
    <location>
        <begin position="2"/>
        <end position="41"/>
    </location>
</feature>
<dbReference type="AlphaFoldDB" id="A0A938WUZ1"/>
<evidence type="ECO:0000259" key="1">
    <source>
        <dbReference type="Pfam" id="PF01610"/>
    </source>
</evidence>
<reference evidence="2" key="1">
    <citation type="submission" date="2020-08" db="EMBL/GenBank/DDBJ databases">
        <authorList>
            <person name="Cejkova D."/>
            <person name="Kubasova T."/>
            <person name="Jahodarova E."/>
            <person name="Rychlik I."/>
        </authorList>
    </citation>
    <scope>NUCLEOTIDE SEQUENCE</scope>
    <source>
        <strain evidence="2">An824</strain>
    </source>
</reference>
<evidence type="ECO:0000313" key="3">
    <source>
        <dbReference type="Proteomes" id="UP000706891"/>
    </source>
</evidence>
<dbReference type="InterPro" id="IPR002560">
    <property type="entry name" value="Transposase_DDE"/>
</dbReference>
<protein>
    <submittedName>
        <fullName evidence="2">Transposase</fullName>
    </submittedName>
</protein>
<dbReference type="Pfam" id="PF01610">
    <property type="entry name" value="DDE_Tnp_ISL3"/>
    <property type="match status" value="1"/>
</dbReference>
<dbReference type="Proteomes" id="UP000706891">
    <property type="component" value="Unassembled WGS sequence"/>
</dbReference>
<proteinExistence type="predicted"/>
<name>A0A938WUZ1_9BACT</name>
<sequence>MLAWYDCHFSTAKVEGINNKIKVLKRNAYGFRDDDYFKLRLFAL</sequence>
<keyword evidence="3" id="KW-1185">Reference proteome</keyword>
<feature type="non-terminal residue" evidence="2">
    <location>
        <position position="44"/>
    </location>
</feature>
<gene>
    <name evidence="2" type="ORF">H6A34_14685</name>
</gene>